<dbReference type="PRINTS" id="PR00359">
    <property type="entry name" value="BP450"/>
</dbReference>
<dbReference type="EMBL" id="JBHSON010000099">
    <property type="protein sequence ID" value="MFC5752918.1"/>
    <property type="molecule type" value="Genomic_DNA"/>
</dbReference>
<dbReference type="Proteomes" id="UP001596074">
    <property type="component" value="Unassembled WGS sequence"/>
</dbReference>
<proteinExistence type="inferred from homology"/>
<keyword evidence="2" id="KW-0408">Iron</keyword>
<protein>
    <submittedName>
        <fullName evidence="3">Cytochrome P450</fullName>
    </submittedName>
</protein>
<comment type="caution">
    <text evidence="3">The sequence shown here is derived from an EMBL/GenBank/DDBJ whole genome shotgun (WGS) entry which is preliminary data.</text>
</comment>
<dbReference type="PRINTS" id="PR00385">
    <property type="entry name" value="P450"/>
</dbReference>
<keyword evidence="2" id="KW-0349">Heme</keyword>
<evidence type="ECO:0000313" key="4">
    <source>
        <dbReference type="Proteomes" id="UP001596074"/>
    </source>
</evidence>
<dbReference type="Pfam" id="PF00067">
    <property type="entry name" value="p450"/>
    <property type="match status" value="1"/>
</dbReference>
<dbReference type="InterPro" id="IPR001128">
    <property type="entry name" value="Cyt_P450"/>
</dbReference>
<sequence length="396" mass="44750">MSDLYYDPYDVEIDRDPYPIYRRLRDEAPLYYNERHDFWGLSRFADVDAALKDVARLSSAKGDILEVVKADPVMPPGVFINEDPPRHTVHRALVARAFTPRRMRMVEEKVRAFCVACLDPLTGSDRFDFVADLGNELPMRAIGMLVGIPDAEQPKVRDHAQRSLRNQPGEPLPVDKDHYFDGDMYADYVAWRERNPSDDLITELLALEFEDVDGTVRRLSKDEILTFLAVIAGAGVETTGRLFGWMGKVLAEHPGQRRELAEDRSLIPNAIEELLRYEPPGPHVARYVAEDVRYHGTTVPAGSAMLLMVASANRDERRFEDPDRFDIHRAIGTHVTFGHGAHYCLGAALARMEGRVALDEVLNRFPEWEIDLAGARRSPTTTVRGWDAMPAIIARG</sequence>
<dbReference type="PROSITE" id="PS00086">
    <property type="entry name" value="CYTOCHROME_P450"/>
    <property type="match status" value="1"/>
</dbReference>
<dbReference type="RefSeq" id="WP_378289400.1">
    <property type="nucleotide sequence ID" value="NZ_JBHSON010000099.1"/>
</dbReference>
<evidence type="ECO:0000313" key="3">
    <source>
        <dbReference type="EMBL" id="MFC5752918.1"/>
    </source>
</evidence>
<evidence type="ECO:0000256" key="1">
    <source>
        <dbReference type="ARBA" id="ARBA00010617"/>
    </source>
</evidence>
<dbReference type="InterPro" id="IPR002397">
    <property type="entry name" value="Cyt_P450_B"/>
</dbReference>
<organism evidence="3 4">
    <name type="scientific">Actinomadura rugatobispora</name>
    <dbReference type="NCBI Taxonomy" id="1994"/>
    <lineage>
        <taxon>Bacteria</taxon>
        <taxon>Bacillati</taxon>
        <taxon>Actinomycetota</taxon>
        <taxon>Actinomycetes</taxon>
        <taxon>Streptosporangiales</taxon>
        <taxon>Thermomonosporaceae</taxon>
        <taxon>Actinomadura</taxon>
    </lineage>
</organism>
<accession>A0ABW1AEH1</accession>
<keyword evidence="2" id="KW-0503">Monooxygenase</keyword>
<gene>
    <name evidence="3" type="ORF">ACFPZN_45510</name>
</gene>
<comment type="similarity">
    <text evidence="1 2">Belongs to the cytochrome P450 family.</text>
</comment>
<keyword evidence="2" id="KW-0479">Metal-binding</keyword>
<dbReference type="PANTHER" id="PTHR46696">
    <property type="entry name" value="P450, PUTATIVE (EUROFUNG)-RELATED"/>
    <property type="match status" value="1"/>
</dbReference>
<reference evidence="4" key="1">
    <citation type="journal article" date="2019" name="Int. J. Syst. Evol. Microbiol.">
        <title>The Global Catalogue of Microorganisms (GCM) 10K type strain sequencing project: providing services to taxonomists for standard genome sequencing and annotation.</title>
        <authorList>
            <consortium name="The Broad Institute Genomics Platform"/>
            <consortium name="The Broad Institute Genome Sequencing Center for Infectious Disease"/>
            <person name="Wu L."/>
            <person name="Ma J."/>
        </authorList>
    </citation>
    <scope>NUCLEOTIDE SEQUENCE [LARGE SCALE GENOMIC DNA]</scope>
    <source>
        <strain evidence="4">KCTC 42087</strain>
    </source>
</reference>
<dbReference type="PANTHER" id="PTHR46696:SF4">
    <property type="entry name" value="BIOTIN BIOSYNTHESIS CYTOCHROME P450"/>
    <property type="match status" value="1"/>
</dbReference>
<name>A0ABW1AEH1_9ACTN</name>
<evidence type="ECO:0000256" key="2">
    <source>
        <dbReference type="RuleBase" id="RU000461"/>
    </source>
</evidence>
<keyword evidence="2" id="KW-0560">Oxidoreductase</keyword>
<dbReference type="SUPFAM" id="SSF48264">
    <property type="entry name" value="Cytochrome P450"/>
    <property type="match status" value="1"/>
</dbReference>
<dbReference type="CDD" id="cd11078">
    <property type="entry name" value="CYP130-like"/>
    <property type="match status" value="1"/>
</dbReference>
<dbReference type="Gene3D" id="1.10.630.10">
    <property type="entry name" value="Cytochrome P450"/>
    <property type="match status" value="1"/>
</dbReference>
<dbReference type="InterPro" id="IPR017972">
    <property type="entry name" value="Cyt_P450_CS"/>
</dbReference>
<dbReference type="InterPro" id="IPR036396">
    <property type="entry name" value="Cyt_P450_sf"/>
</dbReference>
<keyword evidence="4" id="KW-1185">Reference proteome</keyword>